<dbReference type="AlphaFoldDB" id="A0A0J8BDZ2"/>
<evidence type="ECO:0000256" key="2">
    <source>
        <dbReference type="ARBA" id="ARBA00023054"/>
    </source>
</evidence>
<evidence type="ECO:0000256" key="1">
    <source>
        <dbReference type="ARBA" id="ARBA00005485"/>
    </source>
</evidence>
<dbReference type="GO" id="GO:0009903">
    <property type="term" value="P:chloroplast avoidance movement"/>
    <property type="evidence" value="ECO:0007669"/>
    <property type="project" value="TreeGrafter"/>
</dbReference>
<feature type="transmembrane region" description="Helical" evidence="5">
    <location>
        <begin position="317"/>
        <end position="334"/>
    </location>
</feature>
<keyword evidence="5" id="KW-1133">Transmembrane helix</keyword>
<dbReference type="PANTHER" id="PTHR32054">
    <property type="entry name" value="HEAVY CHAIN, PUTATIVE, EXPRESSED-RELATED-RELATED"/>
    <property type="match status" value="1"/>
</dbReference>
<reference evidence="6 7" key="1">
    <citation type="journal article" date="2014" name="Nature">
        <title>The genome of the recently domesticated crop plant sugar beet (Beta vulgaris).</title>
        <authorList>
            <person name="Dohm J.C."/>
            <person name="Minoche A.E."/>
            <person name="Holtgrawe D."/>
            <person name="Capella-Gutierrez S."/>
            <person name="Zakrzewski F."/>
            <person name="Tafer H."/>
            <person name="Rupp O."/>
            <person name="Sorensen T.R."/>
            <person name="Stracke R."/>
            <person name="Reinhardt R."/>
            <person name="Goesmann A."/>
            <person name="Kraft T."/>
            <person name="Schulz B."/>
            <person name="Stadler P.F."/>
            <person name="Schmidt T."/>
            <person name="Gabaldon T."/>
            <person name="Lehrach H."/>
            <person name="Weisshaar B."/>
            <person name="Himmelbauer H."/>
        </authorList>
    </citation>
    <scope>NUCLEOTIDE SEQUENCE [LARGE SCALE GENOMIC DNA]</scope>
    <source>
        <tissue evidence="6">Taproot</tissue>
    </source>
</reference>
<dbReference type="GO" id="GO:0005829">
    <property type="term" value="C:cytosol"/>
    <property type="evidence" value="ECO:0007669"/>
    <property type="project" value="TreeGrafter"/>
</dbReference>
<dbReference type="eggNOG" id="ENOG502S10T">
    <property type="taxonomic scope" value="Eukaryota"/>
</dbReference>
<dbReference type="KEGG" id="bvg:104907469"/>
<keyword evidence="7" id="KW-1185">Reference proteome</keyword>
<proteinExistence type="inferred from homology"/>
<evidence type="ECO:0000256" key="5">
    <source>
        <dbReference type="SAM" id="Phobius"/>
    </source>
</evidence>
<sequence>MMETITLETGDADSNSVVDVSRPFHSVKEAVAIFGKRILLREIPSRLEPPSSDIGEVTSPSSEFTPSSEKAPGFAVEICSSEFMETPDRTLSIASKGTVDSSVEQPAPSPRTPENVNHSPSFSSGKDIPPPPCISSKGIVSSSTNEPAPSPQNLKNDSHGKIVHGNDLVMMLMILKRLESELQETKMELKLLKERESKTEVALASLNAELHKNMSKIAKVEATEAVNAVANPAATFTDEGTREISSRDEERKKFEVMLKNVDSPTLAQILSISDYDCYFGHNKKVKKAMKKKPIIPLVTDIIPWRKRSPPSNSISRPFFYLAVTPFIFLLALALE</sequence>
<dbReference type="EMBL" id="KQ090265">
    <property type="protein sequence ID" value="KMS98182.1"/>
    <property type="molecule type" value="Genomic_DNA"/>
</dbReference>
<gene>
    <name evidence="6" type="ORF">BVRB_4g095090</name>
</gene>
<dbReference type="OMA" id="QESPWNT"/>
<feature type="compositionally biased region" description="Low complexity" evidence="4">
    <location>
        <begin position="58"/>
        <end position="69"/>
    </location>
</feature>
<organism evidence="6 7">
    <name type="scientific">Beta vulgaris subsp. vulgaris</name>
    <name type="common">Beet</name>
    <dbReference type="NCBI Taxonomy" id="3555"/>
    <lineage>
        <taxon>Eukaryota</taxon>
        <taxon>Viridiplantae</taxon>
        <taxon>Streptophyta</taxon>
        <taxon>Embryophyta</taxon>
        <taxon>Tracheophyta</taxon>
        <taxon>Spermatophyta</taxon>
        <taxon>Magnoliopsida</taxon>
        <taxon>eudicotyledons</taxon>
        <taxon>Gunneridae</taxon>
        <taxon>Pentapetalae</taxon>
        <taxon>Caryophyllales</taxon>
        <taxon>Chenopodiaceae</taxon>
        <taxon>Betoideae</taxon>
        <taxon>Beta</taxon>
    </lineage>
</organism>
<feature type="compositionally biased region" description="Polar residues" evidence="4">
    <location>
        <begin position="138"/>
        <end position="155"/>
    </location>
</feature>
<evidence type="ECO:0000313" key="7">
    <source>
        <dbReference type="Proteomes" id="UP000035740"/>
    </source>
</evidence>
<evidence type="ECO:0000313" key="6">
    <source>
        <dbReference type="EMBL" id="KMS98182.1"/>
    </source>
</evidence>
<feature type="region of interest" description="Disordered" evidence="4">
    <location>
        <begin position="48"/>
        <end position="71"/>
    </location>
</feature>
<evidence type="ECO:0000256" key="4">
    <source>
        <dbReference type="SAM" id="MobiDB-lite"/>
    </source>
</evidence>
<evidence type="ECO:0000256" key="3">
    <source>
        <dbReference type="SAM" id="Coils"/>
    </source>
</evidence>
<dbReference type="PANTHER" id="PTHR32054:SF11">
    <property type="entry name" value="EXPRESSED PROTEIN"/>
    <property type="match status" value="1"/>
</dbReference>
<keyword evidence="2 3" id="KW-0175">Coiled coil</keyword>
<comment type="similarity">
    <text evidence="1">Belongs to the WEB family.</text>
</comment>
<feature type="coiled-coil region" evidence="3">
    <location>
        <begin position="175"/>
        <end position="209"/>
    </location>
</feature>
<dbReference type="Gramene" id="KMS98182">
    <property type="protein sequence ID" value="KMS98182"/>
    <property type="gene ID" value="BVRB_4g095090"/>
</dbReference>
<feature type="compositionally biased region" description="Polar residues" evidence="4">
    <location>
        <begin position="112"/>
        <end position="124"/>
    </location>
</feature>
<feature type="region of interest" description="Disordered" evidence="4">
    <location>
        <begin position="96"/>
        <end position="160"/>
    </location>
</feature>
<name>A0A0J8BDZ2_BETVV</name>
<keyword evidence="5" id="KW-0472">Membrane</keyword>
<dbReference type="GO" id="GO:0009904">
    <property type="term" value="P:chloroplast accumulation movement"/>
    <property type="evidence" value="ECO:0007669"/>
    <property type="project" value="TreeGrafter"/>
</dbReference>
<dbReference type="Proteomes" id="UP000035740">
    <property type="component" value="Unassembled WGS sequence"/>
</dbReference>
<dbReference type="OrthoDB" id="685187at2759"/>
<protein>
    <submittedName>
        <fullName evidence="6">Uncharacterized protein</fullName>
    </submittedName>
</protein>
<keyword evidence="5" id="KW-0812">Transmembrane</keyword>
<accession>A0A0J8BDZ2</accession>